<dbReference type="InterPro" id="IPR043472">
    <property type="entry name" value="Macro_dom-like"/>
</dbReference>
<protein>
    <submittedName>
        <fullName evidence="1">Wsv206-like protein, paralog 2</fullName>
    </submittedName>
</protein>
<reference evidence="1" key="1">
    <citation type="journal article" date="2018" name="J. Virol.">
        <title>Crustacean Genome Exploration Reveals the Evolutionary Origin of White Spot Syndrome Virus.</title>
        <authorList>
            <person name="Kawato S."/>
            <person name="Shitara A."/>
            <person name="Wang Y."/>
            <person name="Nozaki R."/>
            <person name="Kondo H."/>
            <person name="Hirono I."/>
        </authorList>
    </citation>
    <scope>NUCLEOTIDE SEQUENCE</scope>
</reference>
<name>A0A401IP71_9VIRU</name>
<comment type="caution">
    <text evidence="1">The sequence shown here is derived from an EMBL/GenBank/DDBJ whole genome shotgun (WGS) entry which is preliminary data.</text>
</comment>
<evidence type="ECO:0000313" key="1">
    <source>
        <dbReference type="EMBL" id="GBG35402.1"/>
    </source>
</evidence>
<proteinExistence type="predicted"/>
<organism evidence="1">
    <name type="scientific">Marsupenaeus japonicus endogenous nimavirus</name>
    <dbReference type="NCBI Taxonomy" id="2133793"/>
    <lineage>
        <taxon>Viruses</taxon>
        <taxon>Viruses incertae sedis</taxon>
        <taxon>Naldaviricetes</taxon>
        <taxon>Nimaviridae</taxon>
    </lineage>
</organism>
<accession>A0A401IP71</accession>
<sequence length="207" mass="23506">MAENPRYLKSVGDIFAPEFRKENICICQQCNCVAMKPHGLSKSIADTFGAYTNPYGRRKAQSKNIASYATRSDPGTIEICKGVPCVANFFGQYMYGKPGEYQHSSWDTNIKDGINKDTSRDRELYFEICLNELYEELTTTHTEIDTVVFPYNIGCGPAGGNWTRYEEMISRFADRFTENGETNSVRIVEKPDPHDIRRGTCPCMWSS</sequence>
<dbReference type="EMBL" id="BFCD01000001">
    <property type="protein sequence ID" value="GBG35402.1"/>
    <property type="molecule type" value="Genomic_DNA"/>
</dbReference>
<dbReference type="Gene3D" id="3.40.220.10">
    <property type="entry name" value="Leucine Aminopeptidase, subunit E, domain 1"/>
    <property type="match status" value="1"/>
</dbReference>
<dbReference type="SUPFAM" id="SSF52949">
    <property type="entry name" value="Macro domain-like"/>
    <property type="match status" value="1"/>
</dbReference>